<reference evidence="3" key="1">
    <citation type="journal article" date="2019" name="bioRxiv">
        <title>The Genome of the Zebra Mussel, Dreissena polymorpha: A Resource for Invasive Species Research.</title>
        <authorList>
            <person name="McCartney M.A."/>
            <person name="Auch B."/>
            <person name="Kono T."/>
            <person name="Mallez S."/>
            <person name="Zhang Y."/>
            <person name="Obille A."/>
            <person name="Becker A."/>
            <person name="Abrahante J.E."/>
            <person name="Garbe J."/>
            <person name="Badalamenti J.P."/>
            <person name="Herman A."/>
            <person name="Mangelson H."/>
            <person name="Liachko I."/>
            <person name="Sullivan S."/>
            <person name="Sone E.D."/>
            <person name="Koren S."/>
            <person name="Silverstein K.A.T."/>
            <person name="Beckman K.B."/>
            <person name="Gohl D.M."/>
        </authorList>
    </citation>
    <scope>NUCLEOTIDE SEQUENCE</scope>
    <source>
        <strain evidence="3">Duluth1</strain>
        <tissue evidence="3">Whole animal</tissue>
    </source>
</reference>
<dbReference type="EMBL" id="JAIWYP010000003">
    <property type="protein sequence ID" value="KAH3845119.1"/>
    <property type="molecule type" value="Genomic_DNA"/>
</dbReference>
<sequence length="152" mass="16909">MHRTLRSYFDLQLTTYEHAIACLLSLRIKKLYRVTRLPLQKKQVKTGLVSCVCTIDKDNKTPVEIIKRKPVPPSDSLHKAAGVGAGGMAGAMVVGVIIYLAIKKIKGNGDSETIDVVYKKPLPMSRPPSRLFPTQKVTPTLARRQARPQLDF</sequence>
<evidence type="ECO:0000256" key="1">
    <source>
        <dbReference type="SAM" id="MobiDB-lite"/>
    </source>
</evidence>
<reference evidence="3" key="2">
    <citation type="submission" date="2020-11" db="EMBL/GenBank/DDBJ databases">
        <authorList>
            <person name="McCartney M.A."/>
            <person name="Auch B."/>
            <person name="Kono T."/>
            <person name="Mallez S."/>
            <person name="Becker A."/>
            <person name="Gohl D.M."/>
            <person name="Silverstein K.A.T."/>
            <person name="Koren S."/>
            <person name="Bechman K.B."/>
            <person name="Herman A."/>
            <person name="Abrahante J.E."/>
            <person name="Garbe J."/>
        </authorList>
    </citation>
    <scope>NUCLEOTIDE SEQUENCE</scope>
    <source>
        <strain evidence="3">Duluth1</strain>
        <tissue evidence="3">Whole animal</tissue>
    </source>
</reference>
<evidence type="ECO:0000313" key="3">
    <source>
        <dbReference type="EMBL" id="KAH3845119.1"/>
    </source>
</evidence>
<evidence type="ECO:0000256" key="2">
    <source>
        <dbReference type="SAM" id="Phobius"/>
    </source>
</evidence>
<comment type="caution">
    <text evidence="3">The sequence shown here is derived from an EMBL/GenBank/DDBJ whole genome shotgun (WGS) entry which is preliminary data.</text>
</comment>
<name>A0A9D4KT40_DREPO</name>
<keyword evidence="4" id="KW-1185">Reference proteome</keyword>
<dbReference type="AlphaFoldDB" id="A0A9D4KT40"/>
<organism evidence="3 4">
    <name type="scientific">Dreissena polymorpha</name>
    <name type="common">Zebra mussel</name>
    <name type="synonym">Mytilus polymorpha</name>
    <dbReference type="NCBI Taxonomy" id="45954"/>
    <lineage>
        <taxon>Eukaryota</taxon>
        <taxon>Metazoa</taxon>
        <taxon>Spiralia</taxon>
        <taxon>Lophotrochozoa</taxon>
        <taxon>Mollusca</taxon>
        <taxon>Bivalvia</taxon>
        <taxon>Autobranchia</taxon>
        <taxon>Heteroconchia</taxon>
        <taxon>Euheterodonta</taxon>
        <taxon>Imparidentia</taxon>
        <taxon>Neoheterodontei</taxon>
        <taxon>Myida</taxon>
        <taxon>Dreissenoidea</taxon>
        <taxon>Dreissenidae</taxon>
        <taxon>Dreissena</taxon>
    </lineage>
</organism>
<proteinExistence type="predicted"/>
<keyword evidence="2" id="KW-1133">Transmembrane helix</keyword>
<accession>A0A9D4KT40</accession>
<keyword evidence="2" id="KW-0812">Transmembrane</keyword>
<evidence type="ECO:0000313" key="4">
    <source>
        <dbReference type="Proteomes" id="UP000828390"/>
    </source>
</evidence>
<dbReference type="Proteomes" id="UP000828390">
    <property type="component" value="Unassembled WGS sequence"/>
</dbReference>
<feature type="transmembrane region" description="Helical" evidence="2">
    <location>
        <begin position="80"/>
        <end position="102"/>
    </location>
</feature>
<feature type="region of interest" description="Disordered" evidence="1">
    <location>
        <begin position="127"/>
        <end position="152"/>
    </location>
</feature>
<gene>
    <name evidence="3" type="ORF">DPMN_087390</name>
</gene>
<protein>
    <submittedName>
        <fullName evidence="3">Uncharacterized protein</fullName>
    </submittedName>
</protein>
<keyword evidence="2" id="KW-0472">Membrane</keyword>